<sequence length="108" mass="12507">MLELGLAHYSAPRFVNYYLPILKHIHITRKYTHQYQLGPFILIFREFLNSTSHREQCGGNLFPSHSHKTHMKLASVTMGTFTHEVLASVTIPWEHLLSQSISYSLNLI</sequence>
<dbReference type="AlphaFoldDB" id="A0A8D8RDB8"/>
<accession>A0A8D8RDB8</accession>
<evidence type="ECO:0000313" key="1">
    <source>
        <dbReference type="EMBL" id="CAG6649163.1"/>
    </source>
</evidence>
<protein>
    <submittedName>
        <fullName evidence="1">Uncharacterized protein</fullName>
    </submittedName>
</protein>
<name>A0A8D8RDB8_9HEMI</name>
<proteinExistence type="predicted"/>
<dbReference type="EMBL" id="HBUF01156103">
    <property type="protein sequence ID" value="CAG6649163.1"/>
    <property type="molecule type" value="Transcribed_RNA"/>
</dbReference>
<organism evidence="1">
    <name type="scientific">Cacopsylla melanoneura</name>
    <dbReference type="NCBI Taxonomy" id="428564"/>
    <lineage>
        <taxon>Eukaryota</taxon>
        <taxon>Metazoa</taxon>
        <taxon>Ecdysozoa</taxon>
        <taxon>Arthropoda</taxon>
        <taxon>Hexapoda</taxon>
        <taxon>Insecta</taxon>
        <taxon>Pterygota</taxon>
        <taxon>Neoptera</taxon>
        <taxon>Paraneoptera</taxon>
        <taxon>Hemiptera</taxon>
        <taxon>Sternorrhyncha</taxon>
        <taxon>Psylloidea</taxon>
        <taxon>Psyllidae</taxon>
        <taxon>Psyllinae</taxon>
        <taxon>Cacopsylla</taxon>
    </lineage>
</organism>
<dbReference type="EMBL" id="HBUF01156105">
    <property type="protein sequence ID" value="CAG6649164.1"/>
    <property type="molecule type" value="Transcribed_RNA"/>
</dbReference>
<reference evidence="1" key="1">
    <citation type="submission" date="2021-05" db="EMBL/GenBank/DDBJ databases">
        <authorList>
            <person name="Alioto T."/>
            <person name="Alioto T."/>
            <person name="Gomez Garrido J."/>
        </authorList>
    </citation>
    <scope>NUCLEOTIDE SEQUENCE</scope>
</reference>